<dbReference type="GO" id="GO:0030246">
    <property type="term" value="F:carbohydrate binding"/>
    <property type="evidence" value="ECO:0007669"/>
    <property type="project" value="TreeGrafter"/>
</dbReference>
<dbReference type="GO" id="GO:0055085">
    <property type="term" value="P:transmembrane transport"/>
    <property type="evidence" value="ECO:0007669"/>
    <property type="project" value="InterPro"/>
</dbReference>
<dbReference type="NCBIfam" id="TIGR00787">
    <property type="entry name" value="dctP"/>
    <property type="match status" value="1"/>
</dbReference>
<dbReference type="NCBIfam" id="NF037995">
    <property type="entry name" value="TRAP_S1"/>
    <property type="match status" value="1"/>
</dbReference>
<gene>
    <name evidence="3" type="ORF">ADA01nite_38040</name>
</gene>
<organism evidence="3 4">
    <name type="scientific">Aneurinibacillus danicus</name>
    <dbReference type="NCBI Taxonomy" id="267746"/>
    <lineage>
        <taxon>Bacteria</taxon>
        <taxon>Bacillati</taxon>
        <taxon>Bacillota</taxon>
        <taxon>Bacilli</taxon>
        <taxon>Bacillales</taxon>
        <taxon>Paenibacillaceae</taxon>
        <taxon>Aneurinibacillus group</taxon>
        <taxon>Aneurinibacillus</taxon>
    </lineage>
</organism>
<accession>A0A511VBX0</accession>
<dbReference type="InterPro" id="IPR004682">
    <property type="entry name" value="TRAP_DctP"/>
</dbReference>
<evidence type="ECO:0000256" key="2">
    <source>
        <dbReference type="SAM" id="SignalP"/>
    </source>
</evidence>
<dbReference type="EMBL" id="BJXX01000181">
    <property type="protein sequence ID" value="GEN36344.1"/>
    <property type="molecule type" value="Genomic_DNA"/>
</dbReference>
<feature type="signal peptide" evidence="2">
    <location>
        <begin position="1"/>
        <end position="27"/>
    </location>
</feature>
<protein>
    <submittedName>
        <fullName evidence="3">ABC transporter substrate-binding protein</fullName>
    </submittedName>
</protein>
<dbReference type="Proteomes" id="UP000321157">
    <property type="component" value="Unassembled WGS sequence"/>
</dbReference>
<dbReference type="AlphaFoldDB" id="A0A511VBX0"/>
<sequence length="354" mass="38901">MKKWVKSLAISLALPGLLLMGCGGGNGGGSATTNAPKGDAPAGVQERKIKVGIGLNEDHPEGQGIKKFKELVEQKSGGKMQVQNFFSATLGDDQKMTEALQGGLQEVTVPSTSPLVGMIKEYGVFDLPFVFNTEQEAHAVLDGPVGQKLLDKLPEHGLIGLAYWENGFRNLTNSKRPVNTPQDFQGIKLRTMQNEIHLEAFKALGANPTPMAFSEVFSALEGKTVDGQENPLATIKSNKYNEVQPYLSLTKHVYTPFVFLVSKKFWDGLSPEEQKIMKEAAVEAGKYQREVNFKENAKAVEDLKAAGMKVNEVSDENRQKMKEAVQPVIDKYSKEIGEDLVNEMMAEIEKARKK</sequence>
<dbReference type="PANTHER" id="PTHR33376:SF2">
    <property type="entry name" value="DICARBOXYLATE-BINDING PERIPLASMIC PROTEIN"/>
    <property type="match status" value="1"/>
</dbReference>
<dbReference type="OrthoDB" id="9776801at2"/>
<dbReference type="RefSeq" id="WP_146811981.1">
    <property type="nucleotide sequence ID" value="NZ_BJXX01000181.1"/>
</dbReference>
<dbReference type="Pfam" id="PF03480">
    <property type="entry name" value="DctP"/>
    <property type="match status" value="1"/>
</dbReference>
<dbReference type="CDD" id="cd13679">
    <property type="entry name" value="PBP2_TRAP_YiaO_like"/>
    <property type="match status" value="1"/>
</dbReference>
<comment type="caution">
    <text evidence="3">The sequence shown here is derived from an EMBL/GenBank/DDBJ whole genome shotgun (WGS) entry which is preliminary data.</text>
</comment>
<dbReference type="InterPro" id="IPR038404">
    <property type="entry name" value="TRAP_DctP_sf"/>
</dbReference>
<evidence type="ECO:0000256" key="1">
    <source>
        <dbReference type="ARBA" id="ARBA00022729"/>
    </source>
</evidence>
<feature type="chain" id="PRO_5038334541" evidence="2">
    <location>
        <begin position="28"/>
        <end position="354"/>
    </location>
</feature>
<keyword evidence="1 2" id="KW-0732">Signal</keyword>
<dbReference type="Gene3D" id="3.40.190.170">
    <property type="entry name" value="Bacterial extracellular solute-binding protein, family 7"/>
    <property type="match status" value="1"/>
</dbReference>
<dbReference type="GO" id="GO:0030288">
    <property type="term" value="C:outer membrane-bounded periplasmic space"/>
    <property type="evidence" value="ECO:0007669"/>
    <property type="project" value="InterPro"/>
</dbReference>
<keyword evidence="4" id="KW-1185">Reference proteome</keyword>
<dbReference type="PANTHER" id="PTHR33376">
    <property type="match status" value="1"/>
</dbReference>
<name>A0A511VBX0_9BACL</name>
<proteinExistence type="predicted"/>
<dbReference type="InterPro" id="IPR018389">
    <property type="entry name" value="DctP_fam"/>
</dbReference>
<dbReference type="PIRSF" id="PIRSF006470">
    <property type="entry name" value="DctB"/>
    <property type="match status" value="1"/>
</dbReference>
<reference evidence="3 4" key="1">
    <citation type="submission" date="2019-07" db="EMBL/GenBank/DDBJ databases">
        <title>Whole genome shotgun sequence of Aneurinibacillus danicus NBRC 102444.</title>
        <authorList>
            <person name="Hosoyama A."/>
            <person name="Uohara A."/>
            <person name="Ohji S."/>
            <person name="Ichikawa N."/>
        </authorList>
    </citation>
    <scope>NUCLEOTIDE SEQUENCE [LARGE SCALE GENOMIC DNA]</scope>
    <source>
        <strain evidence="3 4">NBRC 102444</strain>
    </source>
</reference>
<evidence type="ECO:0000313" key="3">
    <source>
        <dbReference type="EMBL" id="GEN36344.1"/>
    </source>
</evidence>
<dbReference type="PROSITE" id="PS51257">
    <property type="entry name" value="PROKAR_LIPOPROTEIN"/>
    <property type="match status" value="1"/>
</dbReference>
<evidence type="ECO:0000313" key="4">
    <source>
        <dbReference type="Proteomes" id="UP000321157"/>
    </source>
</evidence>